<dbReference type="EMBL" id="VNJI01000023">
    <property type="protein sequence ID" value="TVY08438.1"/>
    <property type="molecule type" value="Genomic_DNA"/>
</dbReference>
<reference evidence="1 2" key="1">
    <citation type="submission" date="2019-07" db="EMBL/GenBank/DDBJ databases">
        <authorList>
            <person name="Kim J."/>
        </authorList>
    </citation>
    <scope>NUCLEOTIDE SEQUENCE [LARGE SCALE GENOMIC DNA]</scope>
    <source>
        <strain evidence="1 2">JC52</strain>
    </source>
</reference>
<name>A0A559K8J2_9BACL</name>
<gene>
    <name evidence="1" type="ORF">FPZ49_18555</name>
</gene>
<keyword evidence="2" id="KW-1185">Reference proteome</keyword>
<comment type="caution">
    <text evidence="1">The sequence shown here is derived from an EMBL/GenBank/DDBJ whole genome shotgun (WGS) entry which is preliminary data.</text>
</comment>
<evidence type="ECO:0000313" key="2">
    <source>
        <dbReference type="Proteomes" id="UP000317036"/>
    </source>
</evidence>
<dbReference type="AlphaFoldDB" id="A0A559K8J2"/>
<dbReference type="RefSeq" id="WP_144849684.1">
    <property type="nucleotide sequence ID" value="NZ_VNJI01000023.1"/>
</dbReference>
<accession>A0A559K8J2</accession>
<organism evidence="1 2">
    <name type="scientific">Paenibacillus cremeus</name>
    <dbReference type="NCBI Taxonomy" id="2163881"/>
    <lineage>
        <taxon>Bacteria</taxon>
        <taxon>Bacillati</taxon>
        <taxon>Bacillota</taxon>
        <taxon>Bacilli</taxon>
        <taxon>Bacillales</taxon>
        <taxon>Paenibacillaceae</taxon>
        <taxon>Paenibacillus</taxon>
    </lineage>
</organism>
<dbReference type="Proteomes" id="UP000317036">
    <property type="component" value="Unassembled WGS sequence"/>
</dbReference>
<proteinExistence type="predicted"/>
<evidence type="ECO:0000313" key="1">
    <source>
        <dbReference type="EMBL" id="TVY08438.1"/>
    </source>
</evidence>
<protein>
    <submittedName>
        <fullName evidence="1">Uncharacterized protein</fullName>
    </submittedName>
</protein>
<sequence>MELIVGMERERESLMMTWGEQLWVEAREAVRQAVTEEELARAVWALAKLAYGRAQGKGLEELLAQEAGEVVQQLPQQLTLPEALAQVLRALSRMEEEAAWYSSMKRLPKAAEMRTLAERLSPTRTPIRPVHSWLQ</sequence>